<feature type="region of interest" description="Disordered" evidence="1">
    <location>
        <begin position="152"/>
        <end position="188"/>
    </location>
</feature>
<evidence type="ECO:0000256" key="1">
    <source>
        <dbReference type="SAM" id="MobiDB-lite"/>
    </source>
</evidence>
<accession>A0A2L1UD05</accession>
<proteinExistence type="predicted"/>
<gene>
    <name evidence="2" type="ORF">ERICIII_01861</name>
</gene>
<evidence type="ECO:0000313" key="3">
    <source>
        <dbReference type="Proteomes" id="UP000239833"/>
    </source>
</evidence>
<feature type="compositionally biased region" description="Polar residues" evidence="1">
    <location>
        <begin position="152"/>
        <end position="168"/>
    </location>
</feature>
<name>A0A2L1UD05_9BACL</name>
<organism evidence="2 3">
    <name type="scientific">Paenibacillus larvae subsp. larvae</name>
    <dbReference type="NCBI Taxonomy" id="147375"/>
    <lineage>
        <taxon>Bacteria</taxon>
        <taxon>Bacillati</taxon>
        <taxon>Bacillota</taxon>
        <taxon>Bacilli</taxon>
        <taxon>Bacillales</taxon>
        <taxon>Paenibacillaceae</taxon>
        <taxon>Paenibacillus</taxon>
    </lineage>
</organism>
<protein>
    <submittedName>
        <fullName evidence="2">Uncharacterized protein</fullName>
    </submittedName>
</protein>
<feature type="compositionally biased region" description="Basic residues" evidence="1">
    <location>
        <begin position="172"/>
        <end position="182"/>
    </location>
</feature>
<reference evidence="3" key="1">
    <citation type="submission" date="2017-02" db="EMBL/GenBank/DDBJ databases">
        <title>Delineation of Paenibacillus larvae strains originating from foulbrood outbreaks.</title>
        <authorList>
            <person name="Beims H."/>
            <person name="Bunk B."/>
            <person name="Sproeer C."/>
            <person name="Mohr K.I."/>
            <person name="Pradella S."/>
            <person name="Guenther G."/>
            <person name="Rohde M."/>
            <person name="von der Ohe W."/>
            <person name="Steinert M."/>
        </authorList>
    </citation>
    <scope>NUCLEOTIDE SEQUENCE [LARGE SCALE GENOMIC DNA]</scope>
    <source>
        <strain evidence="3">Eric_III</strain>
    </source>
</reference>
<dbReference type="EMBL" id="CP019655">
    <property type="protein sequence ID" value="AVF26036.1"/>
    <property type="molecule type" value="Genomic_DNA"/>
</dbReference>
<dbReference type="Proteomes" id="UP000239833">
    <property type="component" value="Chromosome"/>
</dbReference>
<evidence type="ECO:0000313" key="2">
    <source>
        <dbReference type="EMBL" id="AVF26036.1"/>
    </source>
</evidence>
<dbReference type="AlphaFoldDB" id="A0A2L1UD05"/>
<sequence length="188" mass="21138">MEIRKMLVDPRVRFQSIMKSKSLVNFAYEDDTNYEMINGTKSKICCRLNEKRRVAALPRITVKCSSDALGDPFGSALARFARILRTLAIGIHPISADGKKQAYSIACWMSFLPIPMMKASCSMPPLSVFTSTGRGQKGAAIPRHRPVARRLNLQNPRGSGHPRQSFQIRSDGRKHQRLRSRIRNSANP</sequence>